<organism evidence="6 7">
    <name type="scientific">Nitratireductor mangrovi</name>
    <dbReference type="NCBI Taxonomy" id="2599600"/>
    <lineage>
        <taxon>Bacteria</taxon>
        <taxon>Pseudomonadati</taxon>
        <taxon>Pseudomonadota</taxon>
        <taxon>Alphaproteobacteria</taxon>
        <taxon>Hyphomicrobiales</taxon>
        <taxon>Phyllobacteriaceae</taxon>
        <taxon>Nitratireductor</taxon>
    </lineage>
</organism>
<dbReference type="Gene3D" id="1.25.40.10">
    <property type="entry name" value="Tetratricopeptide repeat domain"/>
    <property type="match status" value="3"/>
</dbReference>
<dbReference type="Pfam" id="PF13424">
    <property type="entry name" value="TPR_12"/>
    <property type="match status" value="4"/>
</dbReference>
<dbReference type="PROSITE" id="PS50005">
    <property type="entry name" value="TPR"/>
    <property type="match status" value="1"/>
</dbReference>
<evidence type="ECO:0000313" key="7">
    <source>
        <dbReference type="Proteomes" id="UP000321389"/>
    </source>
</evidence>
<dbReference type="SMART" id="SM00028">
    <property type="entry name" value="TPR"/>
    <property type="match status" value="11"/>
</dbReference>
<sequence length="1209" mass="128362">MKHFSWPYARGDHRRGRFASLVLAVSLAIAAPSHAGPAEDADTSAAAVQQLIDAGRAVDGETTARAAVAAAEAALGEDAVATANLYRLLGDTLFEQRRYDEAEPVFRKALAVREEKLPAGDPDIANSVHDLAITLKSLQRFDEAEELYRRAMTIREAAFGASHMEVARTWFALARLEQARGDAEAAVQRLDSAIEVGLVAAGEADRTVIQWLGERAFILHDAGDLEAAEPAYRRVLVAAEAAFPDGDLHLASWRQGLANLSFSTRRPAEAEQLYRAALAAREAHLGPGHAAVAASLEGLGRALERQRRDDEAVAAYRRALPIREKLNGAESPATDALLMRIGVALMGGEHPVEAEKVFRRLLALREGKEGPDGAGVGEIARWIANAANAGDRTAEAEIFSKRSLSISLATRGPDDILTGFDFLMLGLLYSGQQRFGEADPLLLRALAVMEAAGNQLDNVVLARTALAYARFSQRRLDEAADLTRHSLEEITAARGADAPMAAELMVTLAHIRLDRDELDEAERLAIRAREIHRSNPAMQRSFVRAGSLLGRVRMAQGRFDEAAALFEASLQWLETRFGKDGSDIVSALDDVGEAAFMRDDLAAAASAFERAVAITERLAAIDARNAFASRTGTIEDQAISRGAIFDRLVKTYDRLALARPARRAEMAEKAFLVAQRVIDSRASAALSQLGARNAAGSGDLAALVRERQDLVEDWQRRDRRLTAQRAALSSEKAGDDLAALESRLAGVDRRIKAIDKRLSSAFPDYAALRRPAPVGFAAVRAALAADEVLLFYADTSPLGTIGFETYLWVVPKNGAATWLRLEAASGDLSAEVARLRGLMRVGPETRGARSLVLDGGADRIGEVIEAALSLHGAVLAPARLIGGKKLVVVPSRSLASLPFHLLVSAPAPEASRDRYRDAGWVVRDHAITVLPSVSALAALGAAAPPAPGREPYLGFANPLLTGPSGDDRRAFARDDCGPAPSPDVQVAAAVLPEPATLYRGNATDVDAVRRLIPLPETADEACAIASALAAPDDALRLGGHASEAEVKRLSGNGRLARAAIVHFATHGLVSGDFSGLAEPAIVLTPPAAPSLEDDGLLTASEVTALRLAADWVILSACNTASGEGGGEALSGLARAFFYAGARALLVSHWPVQSDAAVNLVTGAVYAMVADPAADRAEALRRAMLAEIEAGGARADPAAWAPFILVGAAR</sequence>
<dbReference type="Proteomes" id="UP000321389">
    <property type="component" value="Chromosome"/>
</dbReference>
<keyword evidence="2 3" id="KW-0802">TPR repeat</keyword>
<evidence type="ECO:0000256" key="3">
    <source>
        <dbReference type="PROSITE-ProRule" id="PRU00339"/>
    </source>
</evidence>
<keyword evidence="4" id="KW-0732">Signal</keyword>
<dbReference type="Pfam" id="PF12770">
    <property type="entry name" value="CHAT"/>
    <property type="match status" value="1"/>
</dbReference>
<dbReference type="RefSeq" id="WP_167813068.1">
    <property type="nucleotide sequence ID" value="NZ_CP042301.2"/>
</dbReference>
<gene>
    <name evidence="6" type="ORF">FQ775_18165</name>
</gene>
<proteinExistence type="predicted"/>
<protein>
    <submittedName>
        <fullName evidence="6">CHAT domain-containing protein</fullName>
    </submittedName>
</protein>
<dbReference type="KEGG" id="niy:FQ775_18165"/>
<evidence type="ECO:0000256" key="4">
    <source>
        <dbReference type="SAM" id="SignalP"/>
    </source>
</evidence>
<dbReference type="AlphaFoldDB" id="A0A5B8L3C5"/>
<reference evidence="6" key="1">
    <citation type="submission" date="2020-04" db="EMBL/GenBank/DDBJ databases">
        <title>Nitratireductor sp. nov. isolated from mangrove soil.</title>
        <authorList>
            <person name="Ye Y."/>
        </authorList>
    </citation>
    <scope>NUCLEOTIDE SEQUENCE</scope>
    <source>
        <strain evidence="6">SY7</strain>
    </source>
</reference>
<evidence type="ECO:0000256" key="1">
    <source>
        <dbReference type="ARBA" id="ARBA00022737"/>
    </source>
</evidence>
<feature type="domain" description="CHAT" evidence="5">
    <location>
        <begin position="869"/>
        <end position="1207"/>
    </location>
</feature>
<evidence type="ECO:0000256" key="2">
    <source>
        <dbReference type="ARBA" id="ARBA00022803"/>
    </source>
</evidence>
<feature type="signal peptide" evidence="4">
    <location>
        <begin position="1"/>
        <end position="35"/>
    </location>
</feature>
<keyword evidence="7" id="KW-1185">Reference proteome</keyword>
<dbReference type="InterPro" id="IPR024983">
    <property type="entry name" value="CHAT_dom"/>
</dbReference>
<dbReference type="SUPFAM" id="SSF48452">
    <property type="entry name" value="TPR-like"/>
    <property type="match status" value="3"/>
</dbReference>
<dbReference type="PANTHER" id="PTHR45641:SF19">
    <property type="entry name" value="NEPHROCYSTIN-3"/>
    <property type="match status" value="1"/>
</dbReference>
<dbReference type="InterPro" id="IPR011990">
    <property type="entry name" value="TPR-like_helical_dom_sf"/>
</dbReference>
<dbReference type="EMBL" id="CP042301">
    <property type="protein sequence ID" value="QDZ02150.2"/>
    <property type="molecule type" value="Genomic_DNA"/>
</dbReference>
<feature type="repeat" description="TPR" evidence="3">
    <location>
        <begin position="83"/>
        <end position="116"/>
    </location>
</feature>
<name>A0A5B8L3C5_9HYPH</name>
<evidence type="ECO:0000259" key="5">
    <source>
        <dbReference type="Pfam" id="PF12770"/>
    </source>
</evidence>
<dbReference type="PANTHER" id="PTHR45641">
    <property type="entry name" value="TETRATRICOPEPTIDE REPEAT PROTEIN (AFU_ORTHOLOGUE AFUA_6G03870)"/>
    <property type="match status" value="1"/>
</dbReference>
<dbReference type="InterPro" id="IPR019734">
    <property type="entry name" value="TPR_rpt"/>
</dbReference>
<keyword evidence="1" id="KW-0677">Repeat</keyword>
<feature type="chain" id="PRO_5026209933" evidence="4">
    <location>
        <begin position="36"/>
        <end position="1209"/>
    </location>
</feature>
<accession>A0A5B8L3C5</accession>
<evidence type="ECO:0000313" key="6">
    <source>
        <dbReference type="EMBL" id="QDZ02150.2"/>
    </source>
</evidence>